<evidence type="ECO:0000256" key="1">
    <source>
        <dbReference type="ARBA" id="ARBA00022737"/>
    </source>
</evidence>
<feature type="compositionally biased region" description="Basic and acidic residues" evidence="2">
    <location>
        <begin position="1"/>
        <end position="10"/>
    </location>
</feature>
<dbReference type="Pfam" id="PF23598">
    <property type="entry name" value="LRR_14"/>
    <property type="match status" value="2"/>
</dbReference>
<proteinExistence type="predicted"/>
<dbReference type="EMBL" id="OZ075132">
    <property type="protein sequence ID" value="CAL4983451.1"/>
    <property type="molecule type" value="Genomic_DNA"/>
</dbReference>
<evidence type="ECO:0000256" key="2">
    <source>
        <dbReference type="SAM" id="MobiDB-lite"/>
    </source>
</evidence>
<feature type="domain" description="Disease resistance R13L4/SHOC-2-like LRR" evidence="3">
    <location>
        <begin position="346"/>
        <end position="465"/>
    </location>
</feature>
<dbReference type="AlphaFoldDB" id="A0ABC9AQM4"/>
<evidence type="ECO:0000313" key="5">
    <source>
        <dbReference type="Proteomes" id="UP001497457"/>
    </source>
</evidence>
<sequence>MATSASKEEASSASEEEQQAPSASEEEEEAHSASEMQQQQATVDKAKKWIEVALIRFSEMLEAARRRRVKDDLELRCLALLEKEISHIIASVTAVSPQHADEKMMEWLNAFTDTTWDTLRGVSRERHTLLRRAAQCFHHKHRYLYRLVERFYQIAEHPCRYRMPPQVAEEWAGLRPINWLGQSVPPPSVHHYQSVYLLELYLSMFPYGYMFEKDQLIMKWWCEGIYCDADEGLFYTSGKKIQEKLDICFSNLVCENVITHAAANPRRNIIPDEAETWQWNVDHFKHQFLASTSAELGFIFTSDKLNLLAVAAADHGKEASRIPRRLALHHNDPNMPSLLQKVDLSQTRSLAVSGAVSIIGVPFSKFVNLVVLDVQGLENFGDDDLLRICTSKMLFLMYLSIRSTRVSKLPPEMKELRSLQVLDASYTMVTELHFIVFVATRLYRLDLRGTPIRQVTLPKQLRWLQDSLDTLLLGDEGIINSAAKGTTVSHDIRRFSSLRTLATIELSEQPAFFVKALGDLQYLRVLAITWSFHQSSDRDYCEALLSSIERWSHLESLTIHCGLGCSMEFLGSLSEISSKLQTFKVTVGIFLGVPKQFCWLTDLSFVQITVCKLTDRDMEILRDIFQLKCLILGLNFIPREAIVIPSVGFYKLQRFSIDCPVPWLTFEPWAMPHLKYLQLCGCSTSRITIPLGISNLRSLTEVALWYNVRYANSSSVKMTVEALRKEVAKCRKVYQVVGLFINGIKQDDVQAVDEETQNATEAPSETGAGAEDAAQAVHEITEA</sequence>
<dbReference type="PANTHER" id="PTHR23155">
    <property type="entry name" value="DISEASE RESISTANCE PROTEIN RP"/>
    <property type="match status" value="1"/>
</dbReference>
<keyword evidence="1" id="KW-0677">Repeat</keyword>
<organism evidence="4 5">
    <name type="scientific">Urochloa decumbens</name>
    <dbReference type="NCBI Taxonomy" id="240449"/>
    <lineage>
        <taxon>Eukaryota</taxon>
        <taxon>Viridiplantae</taxon>
        <taxon>Streptophyta</taxon>
        <taxon>Embryophyta</taxon>
        <taxon>Tracheophyta</taxon>
        <taxon>Spermatophyta</taxon>
        <taxon>Magnoliopsida</taxon>
        <taxon>Liliopsida</taxon>
        <taxon>Poales</taxon>
        <taxon>Poaceae</taxon>
        <taxon>PACMAD clade</taxon>
        <taxon>Panicoideae</taxon>
        <taxon>Panicodae</taxon>
        <taxon>Paniceae</taxon>
        <taxon>Melinidinae</taxon>
        <taxon>Urochloa</taxon>
    </lineage>
</organism>
<evidence type="ECO:0000313" key="4">
    <source>
        <dbReference type="EMBL" id="CAL4983451.1"/>
    </source>
</evidence>
<evidence type="ECO:0000259" key="3">
    <source>
        <dbReference type="Pfam" id="PF23598"/>
    </source>
</evidence>
<dbReference type="InterPro" id="IPR044974">
    <property type="entry name" value="Disease_R_plants"/>
</dbReference>
<gene>
    <name evidence="4" type="ORF">URODEC1_LOCUS57053</name>
</gene>
<dbReference type="InterPro" id="IPR055414">
    <property type="entry name" value="LRR_R13L4/SHOC2-like"/>
</dbReference>
<feature type="compositionally biased region" description="Acidic residues" evidence="2">
    <location>
        <begin position="14"/>
        <end position="29"/>
    </location>
</feature>
<protein>
    <recommendedName>
        <fullName evidence="3">Disease resistance R13L4/SHOC-2-like LRR domain-containing protein</fullName>
    </recommendedName>
</protein>
<dbReference type="PANTHER" id="PTHR23155:SF957">
    <property type="entry name" value="OS11G0606800 PROTEIN"/>
    <property type="match status" value="1"/>
</dbReference>
<feature type="region of interest" description="Disordered" evidence="2">
    <location>
        <begin position="752"/>
        <end position="783"/>
    </location>
</feature>
<dbReference type="Gene3D" id="3.80.10.10">
    <property type="entry name" value="Ribonuclease Inhibitor"/>
    <property type="match status" value="1"/>
</dbReference>
<name>A0ABC9AQM4_9POAL</name>
<accession>A0ABC9AQM4</accession>
<feature type="domain" description="Disease resistance R13L4/SHOC-2-like LRR" evidence="3">
    <location>
        <begin position="484"/>
        <end position="728"/>
    </location>
</feature>
<reference evidence="4 5" key="2">
    <citation type="submission" date="2024-10" db="EMBL/GenBank/DDBJ databases">
        <authorList>
            <person name="Ryan C."/>
        </authorList>
    </citation>
    <scope>NUCLEOTIDE SEQUENCE [LARGE SCALE GENOMIC DNA]</scope>
</reference>
<feature type="region of interest" description="Disordered" evidence="2">
    <location>
        <begin position="1"/>
        <end position="40"/>
    </location>
</feature>
<dbReference type="SUPFAM" id="SSF52058">
    <property type="entry name" value="L domain-like"/>
    <property type="match status" value="1"/>
</dbReference>
<reference evidence="5" key="1">
    <citation type="submission" date="2024-06" db="EMBL/GenBank/DDBJ databases">
        <authorList>
            <person name="Ryan C."/>
        </authorList>
    </citation>
    <scope>NUCLEOTIDE SEQUENCE [LARGE SCALE GENOMIC DNA]</scope>
</reference>
<dbReference type="Proteomes" id="UP001497457">
    <property type="component" value="Chromosome 22rd"/>
</dbReference>
<dbReference type="InterPro" id="IPR032675">
    <property type="entry name" value="LRR_dom_sf"/>
</dbReference>
<keyword evidence="5" id="KW-1185">Reference proteome</keyword>